<gene>
    <name evidence="2" type="ORF">ENV38_05550</name>
</gene>
<dbReference type="AlphaFoldDB" id="A0A7V3KPA6"/>
<keyword evidence="1" id="KW-0812">Transmembrane</keyword>
<feature type="transmembrane region" description="Helical" evidence="1">
    <location>
        <begin position="68"/>
        <end position="88"/>
    </location>
</feature>
<proteinExistence type="predicted"/>
<evidence type="ECO:0000256" key="1">
    <source>
        <dbReference type="SAM" id="Phobius"/>
    </source>
</evidence>
<sequence length="97" mass="10706">MIGMDFISFLILAIISVVVAGILHYGFKYYIVPGCWSYLSKVLIGYLGAWLGSPVLGNWWQGLNYKDVYIVPAILGSLFLIIFAVDCIKTLASIIKG</sequence>
<name>A0A7V3KPA6_UNCW3</name>
<feature type="transmembrane region" description="Helical" evidence="1">
    <location>
        <begin position="6"/>
        <end position="26"/>
    </location>
</feature>
<feature type="transmembrane region" description="Helical" evidence="1">
    <location>
        <begin position="38"/>
        <end position="56"/>
    </location>
</feature>
<protein>
    <recommendedName>
        <fullName evidence="3">GlsB/YeaQ/YmgE family stress response membrane protein</fullName>
    </recommendedName>
</protein>
<accession>A0A7V3KPA6</accession>
<organism evidence="2">
    <name type="scientific">candidate division WOR-3 bacterium</name>
    <dbReference type="NCBI Taxonomy" id="2052148"/>
    <lineage>
        <taxon>Bacteria</taxon>
        <taxon>Bacteria division WOR-3</taxon>
    </lineage>
</organism>
<evidence type="ECO:0000313" key="2">
    <source>
        <dbReference type="EMBL" id="HGB36350.1"/>
    </source>
</evidence>
<keyword evidence="1" id="KW-1133">Transmembrane helix</keyword>
<reference evidence="2" key="1">
    <citation type="journal article" date="2020" name="mSystems">
        <title>Genome- and Community-Level Interaction Insights into Carbon Utilization and Element Cycling Functions of Hydrothermarchaeota in Hydrothermal Sediment.</title>
        <authorList>
            <person name="Zhou Z."/>
            <person name="Liu Y."/>
            <person name="Xu W."/>
            <person name="Pan J."/>
            <person name="Luo Z.H."/>
            <person name="Li M."/>
        </authorList>
    </citation>
    <scope>NUCLEOTIDE SEQUENCE [LARGE SCALE GENOMIC DNA]</scope>
    <source>
        <strain evidence="2">SpSt-754</strain>
    </source>
</reference>
<evidence type="ECO:0008006" key="3">
    <source>
        <dbReference type="Google" id="ProtNLM"/>
    </source>
</evidence>
<comment type="caution">
    <text evidence="2">The sequence shown here is derived from an EMBL/GenBank/DDBJ whole genome shotgun (WGS) entry which is preliminary data.</text>
</comment>
<dbReference type="EMBL" id="DTGD01000208">
    <property type="protein sequence ID" value="HGB36350.1"/>
    <property type="molecule type" value="Genomic_DNA"/>
</dbReference>
<keyword evidence="1" id="KW-0472">Membrane</keyword>